<dbReference type="Pfam" id="PF00730">
    <property type="entry name" value="HhH-GPD"/>
    <property type="match status" value="1"/>
</dbReference>
<evidence type="ECO:0000256" key="8">
    <source>
        <dbReference type="ARBA" id="ARBA00023204"/>
    </source>
</evidence>
<sequence length="317" mass="34735">MHDDEAEARLPRALTPQRLGAIRRRLLRWYDGHAQPFPWRSARDPYAALVAAVCAQQTQMSRVLTIYDRWIASFPTIADLAAASDADVLRVWDRAGYPRRALYLRRAAIRVMEHHQGRIPSTEAQLLDLPGVGPFTAAIVQCFGFGIDSAAVDTNVVRLLGRLLYGDLQPARETPVAQIRWAAARLMPAARPLAWNPAVMDFGAMVCAPTPKCDVCPLATLCAARDRFAAGERAEPLRAQGRFAGSQRELRGMLMRELRNATSFTSREVLIGNVTQSSGAPQRRIVAALEGLVGDGLASVSGDVVRLGTETDTPLDR</sequence>
<evidence type="ECO:0000256" key="5">
    <source>
        <dbReference type="ARBA" id="ARBA00022801"/>
    </source>
</evidence>
<dbReference type="AlphaFoldDB" id="E0X6P0"/>
<keyword evidence="6" id="KW-0408">Iron</keyword>
<keyword evidence="4" id="KW-0227">DNA damage</keyword>
<dbReference type="CDD" id="cd00056">
    <property type="entry name" value="ENDO3c"/>
    <property type="match status" value="1"/>
</dbReference>
<dbReference type="InterPro" id="IPR003651">
    <property type="entry name" value="Endonuclease3_FeS-loop_motif"/>
</dbReference>
<dbReference type="GO" id="GO:0034039">
    <property type="term" value="F:8-oxo-7,8-dihydroguanine DNA N-glycosylase activity"/>
    <property type="evidence" value="ECO:0007669"/>
    <property type="project" value="TreeGrafter"/>
</dbReference>
<dbReference type="GO" id="GO:0051539">
    <property type="term" value="F:4 iron, 4 sulfur cluster binding"/>
    <property type="evidence" value="ECO:0007669"/>
    <property type="project" value="InterPro"/>
</dbReference>
<comment type="similarity">
    <text evidence="2">Belongs to the Nth/MutY family.</text>
</comment>
<accession>E0X6P0</accession>
<dbReference type="GO" id="GO:0035485">
    <property type="term" value="F:adenine/guanine mispair binding"/>
    <property type="evidence" value="ECO:0007669"/>
    <property type="project" value="TreeGrafter"/>
</dbReference>
<dbReference type="GO" id="GO:0032357">
    <property type="term" value="F:oxidized purine DNA binding"/>
    <property type="evidence" value="ECO:0007669"/>
    <property type="project" value="TreeGrafter"/>
</dbReference>
<evidence type="ECO:0000256" key="7">
    <source>
        <dbReference type="ARBA" id="ARBA00023014"/>
    </source>
</evidence>
<dbReference type="InterPro" id="IPR044298">
    <property type="entry name" value="MIG/MutY"/>
</dbReference>
<evidence type="ECO:0000256" key="4">
    <source>
        <dbReference type="ARBA" id="ARBA00022763"/>
    </source>
</evidence>
<name>E0X6P0_9ZZZZ</name>
<dbReference type="EMBL" id="GQ844926">
    <property type="protein sequence ID" value="ACY25446.1"/>
    <property type="molecule type" value="Genomic_DNA"/>
</dbReference>
<dbReference type="GO" id="GO:0006284">
    <property type="term" value="P:base-excision repair"/>
    <property type="evidence" value="ECO:0007669"/>
    <property type="project" value="InterPro"/>
</dbReference>
<dbReference type="Gene3D" id="1.10.340.30">
    <property type="entry name" value="Hypothetical protein, domain 2"/>
    <property type="match status" value="1"/>
</dbReference>
<feature type="domain" description="HhH-GPD" evidence="10">
    <location>
        <begin position="54"/>
        <end position="205"/>
    </location>
</feature>
<keyword evidence="5" id="KW-0378">Hydrolase</keyword>
<evidence type="ECO:0000256" key="6">
    <source>
        <dbReference type="ARBA" id="ARBA00023004"/>
    </source>
</evidence>
<dbReference type="InterPro" id="IPR023170">
    <property type="entry name" value="HhH_base_excis_C"/>
</dbReference>
<dbReference type="Gene3D" id="1.10.1670.10">
    <property type="entry name" value="Helix-hairpin-Helix base-excision DNA repair enzymes (C-terminal)"/>
    <property type="match status" value="1"/>
</dbReference>
<dbReference type="PANTHER" id="PTHR42944:SF1">
    <property type="entry name" value="ADENINE DNA GLYCOSYLASE"/>
    <property type="match status" value="1"/>
</dbReference>
<protein>
    <submittedName>
        <fullName evidence="11">Putative A/G-specific DNA glycosylase</fullName>
    </submittedName>
</protein>
<evidence type="ECO:0000313" key="11">
    <source>
        <dbReference type="EMBL" id="ACY25446.1"/>
    </source>
</evidence>
<keyword evidence="7" id="KW-0411">Iron-sulfur</keyword>
<dbReference type="PANTHER" id="PTHR42944">
    <property type="entry name" value="ADENINE DNA GLYCOSYLASE"/>
    <property type="match status" value="1"/>
</dbReference>
<dbReference type="InterPro" id="IPR003265">
    <property type="entry name" value="HhH-GPD_domain"/>
</dbReference>
<keyword evidence="8" id="KW-0234">DNA repair</keyword>
<organism evidence="11">
    <name type="scientific">uncultured microorganism</name>
    <dbReference type="NCBI Taxonomy" id="358574"/>
    <lineage>
        <taxon>unclassified sequences</taxon>
        <taxon>environmental samples</taxon>
    </lineage>
</organism>
<evidence type="ECO:0000256" key="2">
    <source>
        <dbReference type="ARBA" id="ARBA00008343"/>
    </source>
</evidence>
<dbReference type="SMART" id="SM00478">
    <property type="entry name" value="ENDO3c"/>
    <property type="match status" value="1"/>
</dbReference>
<keyword evidence="9" id="KW-0326">Glycosidase</keyword>
<dbReference type="InterPro" id="IPR011257">
    <property type="entry name" value="DNA_glycosylase"/>
</dbReference>
<evidence type="ECO:0000256" key="3">
    <source>
        <dbReference type="ARBA" id="ARBA00022723"/>
    </source>
</evidence>
<evidence type="ECO:0000259" key="10">
    <source>
        <dbReference type="SMART" id="SM00478"/>
    </source>
</evidence>
<reference evidence="11" key="1">
    <citation type="submission" date="2009-08" db="EMBL/GenBank/DDBJ databases">
        <title>Screening for novel FADH2-dependent halogenase genes in the metagenomes of marine sponge associated microbial consortia.</title>
        <authorList>
            <person name="Scheuermayer M."/>
            <person name="Fieseler L."/>
            <person name="Bayer K."/>
            <person name="Hentschel U."/>
        </authorList>
    </citation>
    <scope>NUCLEOTIDE SEQUENCE</scope>
</reference>
<dbReference type="GO" id="GO:0046872">
    <property type="term" value="F:metal ion binding"/>
    <property type="evidence" value="ECO:0007669"/>
    <property type="project" value="UniProtKB-KW"/>
</dbReference>
<dbReference type="GO" id="GO:0006298">
    <property type="term" value="P:mismatch repair"/>
    <property type="evidence" value="ECO:0007669"/>
    <property type="project" value="TreeGrafter"/>
</dbReference>
<dbReference type="SUPFAM" id="SSF48150">
    <property type="entry name" value="DNA-glycosylase"/>
    <property type="match status" value="1"/>
</dbReference>
<evidence type="ECO:0000256" key="1">
    <source>
        <dbReference type="ARBA" id="ARBA00001966"/>
    </source>
</evidence>
<dbReference type="SMART" id="SM00525">
    <property type="entry name" value="FES"/>
    <property type="match status" value="1"/>
</dbReference>
<evidence type="ECO:0000256" key="9">
    <source>
        <dbReference type="ARBA" id="ARBA00023295"/>
    </source>
</evidence>
<comment type="cofactor">
    <cofactor evidence="1">
        <name>[4Fe-4S] cluster</name>
        <dbReference type="ChEBI" id="CHEBI:49883"/>
    </cofactor>
</comment>
<keyword evidence="3" id="KW-0479">Metal-binding</keyword>
<proteinExistence type="inferred from homology"/>
<dbReference type="GO" id="GO:0000701">
    <property type="term" value="F:purine-specific mismatch base pair DNA N-glycosylase activity"/>
    <property type="evidence" value="ECO:0007669"/>
    <property type="project" value="TreeGrafter"/>
</dbReference>